<dbReference type="Proteomes" id="UP000597867">
    <property type="component" value="Unassembled WGS sequence"/>
</dbReference>
<sequence>MINFAEIELKVNTNYSFVGIQKEGLKLIFHIPKGFSESDSLLNTFDSKRDLFFRLYRVLNVFKQICIDKGHFQTGVVTKADDRDGVVEDDTGSEITSDNDSKNIFYSKIDALGSILDAYDELKILALVSRLGKSERID</sequence>
<comment type="caution">
    <text evidence="1">The sequence shown here is derived from an EMBL/GenBank/DDBJ whole genome shotgun (WGS) entry which is preliminary data.</text>
</comment>
<protein>
    <submittedName>
        <fullName evidence="1">Uncharacterized protein</fullName>
    </submittedName>
</protein>
<evidence type="ECO:0000313" key="1">
    <source>
        <dbReference type="EMBL" id="MBE9217783.1"/>
    </source>
</evidence>
<keyword evidence="2" id="KW-1185">Reference proteome</keyword>
<reference evidence="1" key="1">
    <citation type="submission" date="2020-10" db="EMBL/GenBank/DDBJ databases">
        <authorList>
            <person name="Castelo-Branco R."/>
            <person name="Eusebio N."/>
            <person name="Adriana R."/>
            <person name="Vieira A."/>
            <person name="Brugerolle De Fraissinette N."/>
            <person name="Rezende De Castro R."/>
            <person name="Schneider M.P."/>
            <person name="Vasconcelos V."/>
            <person name="Leao P.N."/>
        </authorList>
    </citation>
    <scope>NUCLEOTIDE SEQUENCE</scope>
    <source>
        <strain evidence="1">LEGE 04289</strain>
    </source>
</reference>
<organism evidence="1 2">
    <name type="scientific">Dolichospermum flos-aquae LEGE 04289</name>
    <dbReference type="NCBI Taxonomy" id="1828708"/>
    <lineage>
        <taxon>Bacteria</taxon>
        <taxon>Bacillati</taxon>
        <taxon>Cyanobacteriota</taxon>
        <taxon>Cyanophyceae</taxon>
        <taxon>Nostocales</taxon>
        <taxon>Aphanizomenonaceae</taxon>
        <taxon>Dolichospermum</taxon>
    </lineage>
</organism>
<accession>A0ACC5PZR3</accession>
<feature type="non-terminal residue" evidence="1">
    <location>
        <position position="138"/>
    </location>
</feature>
<proteinExistence type="predicted"/>
<dbReference type="EMBL" id="JADEWF010000006">
    <property type="protein sequence ID" value="MBE9217783.1"/>
    <property type="molecule type" value="Genomic_DNA"/>
</dbReference>
<evidence type="ECO:0000313" key="2">
    <source>
        <dbReference type="Proteomes" id="UP000597867"/>
    </source>
</evidence>
<name>A0ACC5PZR3_DOLFA</name>
<gene>
    <name evidence="1" type="ORF">IQ222_03005</name>
</gene>